<feature type="transmembrane region" description="Helical" evidence="7">
    <location>
        <begin position="286"/>
        <end position="307"/>
    </location>
</feature>
<dbReference type="Proteomes" id="UP000184233">
    <property type="component" value="Unassembled WGS sequence"/>
</dbReference>
<keyword evidence="4 7" id="KW-0812">Transmembrane</keyword>
<evidence type="ECO:0000256" key="7">
    <source>
        <dbReference type="SAM" id="Phobius"/>
    </source>
</evidence>
<keyword evidence="6 7" id="KW-0472">Membrane</keyword>
<dbReference type="AlphaFoldDB" id="A0A1M3KV91"/>
<sequence length="349" mass="37075">MKEILILFLRLGLTAFGGPAVHLAMMRDEVVRRRKWFTDGEFLDMVGLTGLIPGPNSTEMAMHVGLVRRGWKGLLTAGLAFIVPAATITLVLAMSYIAYGMLPDVASILAGLRWALVPIVLVALAGLASSIAFRPEMIVVAMASALAAILGMDEVFVLLCAGGIGTVAGLIRIRMNEVATTGALLWFFLKTGSVLYGSGYVLVAYLDGGLVRERGWLTARQLADAVAVGQFTPGPVLSTATFVGYLVDGLPGAVVSTLAIFAPSFVFVGLLGLMRRYLASSQVMRTFLDAVNAASLGLMVSACWTLARTAYHDTFGVLVGAVAFVVLWRWKVNPVWVMLAGAVLSFIGT</sequence>
<feature type="transmembrane region" description="Helical" evidence="7">
    <location>
        <begin position="145"/>
        <end position="171"/>
    </location>
</feature>
<evidence type="ECO:0000256" key="2">
    <source>
        <dbReference type="ARBA" id="ARBA00005262"/>
    </source>
</evidence>
<evidence type="ECO:0000256" key="6">
    <source>
        <dbReference type="ARBA" id="ARBA00023136"/>
    </source>
</evidence>
<evidence type="ECO:0000256" key="4">
    <source>
        <dbReference type="ARBA" id="ARBA00022692"/>
    </source>
</evidence>
<dbReference type="GO" id="GO:0005886">
    <property type="term" value="C:plasma membrane"/>
    <property type="evidence" value="ECO:0007669"/>
    <property type="project" value="UniProtKB-SubCell"/>
</dbReference>
<gene>
    <name evidence="8" type="ORF">BGO89_13260</name>
</gene>
<feature type="transmembrane region" description="Helical" evidence="7">
    <location>
        <begin position="183"/>
        <end position="206"/>
    </location>
</feature>
<protein>
    <recommendedName>
        <fullName evidence="9">Chromate transporter</fullName>
    </recommendedName>
</protein>
<keyword evidence="3" id="KW-1003">Cell membrane</keyword>
<evidence type="ECO:0008006" key="9">
    <source>
        <dbReference type="Google" id="ProtNLM"/>
    </source>
</evidence>
<name>A0A1M3KV91_9BACT</name>
<comment type="similarity">
    <text evidence="2">Belongs to the chromate ion transporter (CHR) (TC 2.A.51) family.</text>
</comment>
<dbReference type="Pfam" id="PF02417">
    <property type="entry name" value="Chromate_transp"/>
    <property type="match status" value="2"/>
</dbReference>
<evidence type="ECO:0000256" key="1">
    <source>
        <dbReference type="ARBA" id="ARBA00004651"/>
    </source>
</evidence>
<accession>A0A1M3KV91</accession>
<reference evidence="8" key="1">
    <citation type="submission" date="2016-09" db="EMBL/GenBank/DDBJ databases">
        <title>Genome-resolved meta-omics ties microbial dynamics to process performance in biotechnology for thiocyanate degradation.</title>
        <authorList>
            <person name="Kantor R.S."/>
            <person name="Huddy R.J."/>
            <person name="Iyer R."/>
            <person name="Thomas B.C."/>
            <person name="Brown C.T."/>
            <person name="Anantharaman K."/>
            <person name="Tringe S."/>
            <person name="Hettich R.L."/>
            <person name="Harrison S.T."/>
            <person name="Banfield J.F."/>
        </authorList>
    </citation>
    <scope>NUCLEOTIDE SEQUENCE [LARGE SCALE GENOMIC DNA]</scope>
    <source>
        <strain evidence="8">59-99</strain>
    </source>
</reference>
<feature type="transmembrane region" description="Helical" evidence="7">
    <location>
        <begin position="74"/>
        <end position="99"/>
    </location>
</feature>
<dbReference type="EMBL" id="MKVH01000025">
    <property type="protein sequence ID" value="OJX56300.1"/>
    <property type="molecule type" value="Genomic_DNA"/>
</dbReference>
<dbReference type="InterPro" id="IPR014047">
    <property type="entry name" value="Chr_Tranpt_l_chain"/>
</dbReference>
<keyword evidence="5 7" id="KW-1133">Transmembrane helix</keyword>
<dbReference type="InterPro" id="IPR003370">
    <property type="entry name" value="Chromate_transpt"/>
</dbReference>
<evidence type="ECO:0000256" key="3">
    <source>
        <dbReference type="ARBA" id="ARBA00022475"/>
    </source>
</evidence>
<feature type="transmembrane region" description="Helical" evidence="7">
    <location>
        <begin position="111"/>
        <end position="133"/>
    </location>
</feature>
<proteinExistence type="inferred from homology"/>
<dbReference type="PIRSF" id="PIRSF004810">
    <property type="entry name" value="ChrA"/>
    <property type="match status" value="1"/>
</dbReference>
<dbReference type="PANTHER" id="PTHR33567:SF3">
    <property type="entry name" value="CHROMATE ION TRANSPORTER (EUROFUNG)"/>
    <property type="match status" value="1"/>
</dbReference>
<comment type="caution">
    <text evidence="8">The sequence shown here is derived from an EMBL/GenBank/DDBJ whole genome shotgun (WGS) entry which is preliminary data.</text>
</comment>
<dbReference type="PANTHER" id="PTHR33567">
    <property type="entry name" value="CHROMATE ION TRANSPORTER (EUROFUNG)"/>
    <property type="match status" value="1"/>
</dbReference>
<evidence type="ECO:0000313" key="8">
    <source>
        <dbReference type="EMBL" id="OJX56300.1"/>
    </source>
</evidence>
<dbReference type="GO" id="GO:0015109">
    <property type="term" value="F:chromate transmembrane transporter activity"/>
    <property type="evidence" value="ECO:0007669"/>
    <property type="project" value="InterPro"/>
</dbReference>
<feature type="transmembrane region" description="Helical" evidence="7">
    <location>
        <begin position="6"/>
        <end position="25"/>
    </location>
</feature>
<feature type="transmembrane region" description="Helical" evidence="7">
    <location>
        <begin position="226"/>
        <end position="247"/>
    </location>
</feature>
<feature type="transmembrane region" description="Helical" evidence="7">
    <location>
        <begin position="253"/>
        <end position="274"/>
    </location>
</feature>
<organism evidence="8">
    <name type="scientific">Candidatus Kapaibacterium thiocyanatum</name>
    <dbReference type="NCBI Taxonomy" id="1895771"/>
    <lineage>
        <taxon>Bacteria</taxon>
        <taxon>Pseudomonadati</taxon>
        <taxon>Candidatus Kapaibacteriota</taxon>
        <taxon>Candidatus Kapaibacteriia</taxon>
        <taxon>Candidatus Kapaibacteriales</taxon>
        <taxon>Candidatus Kapaibacteriaceae</taxon>
        <taxon>Candidatus Kapaibacterium</taxon>
    </lineage>
</organism>
<comment type="subcellular location">
    <subcellularLocation>
        <location evidence="1">Cell membrane</location>
        <topology evidence="1">Multi-pass membrane protein</topology>
    </subcellularLocation>
</comment>
<evidence type="ECO:0000256" key="5">
    <source>
        <dbReference type="ARBA" id="ARBA00022989"/>
    </source>
</evidence>